<reference evidence="5 6" key="1">
    <citation type="submission" date="2017-06" db="EMBL/GenBank/DDBJ databases">
        <authorList>
            <consortium name="Pathogen Informatics"/>
        </authorList>
    </citation>
    <scope>NUCLEOTIDE SEQUENCE [LARGE SCALE GENOMIC DNA]</scope>
    <source>
        <strain evidence="5 6">NCTC12149</strain>
    </source>
</reference>
<dbReference type="PANTHER" id="PTHR40980:SF4">
    <property type="entry name" value="TONB-DEPENDENT RECEPTOR-LIKE BETA-BARREL DOMAIN-CONTAINING PROTEIN"/>
    <property type="match status" value="1"/>
</dbReference>
<dbReference type="Pfam" id="PF13620">
    <property type="entry name" value="CarboxypepD_reg"/>
    <property type="match status" value="1"/>
</dbReference>
<dbReference type="SUPFAM" id="SSF56935">
    <property type="entry name" value="Porins"/>
    <property type="match status" value="1"/>
</dbReference>
<dbReference type="Gene3D" id="2.170.130.10">
    <property type="entry name" value="TonB-dependent receptor, plug domain"/>
    <property type="match status" value="1"/>
</dbReference>
<protein>
    <submittedName>
        <fullName evidence="5">Outer membrane cobalamin receptor protein</fullName>
    </submittedName>
</protein>
<keyword evidence="3" id="KW-0998">Cell outer membrane</keyword>
<evidence type="ECO:0000313" key="5">
    <source>
        <dbReference type="EMBL" id="SNV43726.1"/>
    </source>
</evidence>
<accession>A0AAJ4X9F9</accession>
<dbReference type="InterPro" id="IPR013784">
    <property type="entry name" value="Carb-bd-like_fold"/>
</dbReference>
<name>A0AAJ4X9F9_9SPHI</name>
<dbReference type="SUPFAM" id="SSF49452">
    <property type="entry name" value="Starch-binding domain-like"/>
    <property type="match status" value="1"/>
</dbReference>
<evidence type="ECO:0000256" key="2">
    <source>
        <dbReference type="ARBA" id="ARBA00023136"/>
    </source>
</evidence>
<keyword evidence="2" id="KW-0472">Membrane</keyword>
<dbReference type="InterPro" id="IPR037066">
    <property type="entry name" value="Plug_dom_sf"/>
</dbReference>
<dbReference type="GO" id="GO:0030246">
    <property type="term" value="F:carbohydrate binding"/>
    <property type="evidence" value="ECO:0007669"/>
    <property type="project" value="InterPro"/>
</dbReference>
<evidence type="ECO:0000256" key="1">
    <source>
        <dbReference type="ARBA" id="ARBA00004442"/>
    </source>
</evidence>
<dbReference type="GO" id="GO:0009279">
    <property type="term" value="C:cell outer membrane"/>
    <property type="evidence" value="ECO:0007669"/>
    <property type="project" value="UniProtKB-SubCell"/>
</dbReference>
<dbReference type="Gene3D" id="2.40.170.20">
    <property type="entry name" value="TonB-dependent receptor, beta-barrel domain"/>
    <property type="match status" value="1"/>
</dbReference>
<dbReference type="AlphaFoldDB" id="A0AAJ4X9F9"/>
<keyword evidence="5" id="KW-0675">Receptor</keyword>
<dbReference type="InterPro" id="IPR041700">
    <property type="entry name" value="OMP_b-brl_3"/>
</dbReference>
<evidence type="ECO:0000256" key="3">
    <source>
        <dbReference type="ARBA" id="ARBA00023237"/>
    </source>
</evidence>
<proteinExistence type="predicted"/>
<evidence type="ECO:0000313" key="6">
    <source>
        <dbReference type="Proteomes" id="UP000215355"/>
    </source>
</evidence>
<dbReference type="Gene3D" id="2.60.40.1120">
    <property type="entry name" value="Carboxypeptidase-like, regulatory domain"/>
    <property type="match status" value="1"/>
</dbReference>
<dbReference type="EMBL" id="LT906468">
    <property type="protein sequence ID" value="SNV43726.1"/>
    <property type="molecule type" value="Genomic_DNA"/>
</dbReference>
<organism evidence="5 6">
    <name type="scientific">Sphingobacterium mizutaii</name>
    <dbReference type="NCBI Taxonomy" id="1010"/>
    <lineage>
        <taxon>Bacteria</taxon>
        <taxon>Pseudomonadati</taxon>
        <taxon>Bacteroidota</taxon>
        <taxon>Sphingobacteriia</taxon>
        <taxon>Sphingobacteriales</taxon>
        <taxon>Sphingobacteriaceae</taxon>
        <taxon>Sphingobacterium</taxon>
    </lineage>
</organism>
<feature type="domain" description="Outer membrane protein beta-barrel" evidence="4">
    <location>
        <begin position="381"/>
        <end position="803"/>
    </location>
</feature>
<evidence type="ECO:0000259" key="4">
    <source>
        <dbReference type="Pfam" id="PF14905"/>
    </source>
</evidence>
<sequence length="830" mass="93278">MLLKRCLSSLFLLFPIILFAQKVDIKGRILEQDSVRPAIGASVSLLSNVNNAYIRGQQTGSNGSFSIPDVDPGTYNLQVTYIGFSTYTRNNFVVTAGKDIDLGSIVLAEEGEKISEVVVQGRVPDLQIGIDKKVFDVSQSMVSVGGSAQDLLGNVPTLQVESDGSISLRGSSSVRFLVDGKESAMAGSDINAFLQSLPADAIAKVEIITNPSAKYDAEGQSGIINIILKKNARLGLNGSVTASGGSYENANAGVTLNYRDGKVNYFGNYNFSRRNNLGSGFSDNIDYVNGGITNESPRTQSIEESNRLGYNHTIRFGTDYYMNDKTTLSLTTNLSLRDNERGNDINYNYWNVPGLGTTSFRNSLQNEDDLGIDAQVDFKRTLKREGEELTANVSFGYDTEDGVNDFHQTFANGNADLKRVNNTSESGKNWNMQLDYVLPLGENHKFEAGYRSILRYSDESQYSEELDSVTQQFIPDYRITNDFDMASTVHALYANYQKQITEKFGAQVGLRAEQANLNTNIYSHDLDNPSIIKKDQGKLDYFRLYPSVFLSYAVGKGQGDKVQLSYSRRVQRPRGWQVNPFIDVSDVQNYRQGNPNLLPEDIHSTELSFSKFYEKWNFISSVFYRRVNDQTQPVIYDESLIADIVGDRTNVTYMKWENASDLDAMGFELISKVNLTKWWDVTANANLSQITFHPKAGLGLEGRESFNWNGNLTTNFKITPTFSAQVRGDYRSGMKTMQGEMEPMKGVDVALKKEVLKNKGSLMLNVRDAFNTRKFQMHNYLPNREMQFSHRWMKRMITLSFTYRFGLQNFGRKDREQQGPDMDDMGGQQF</sequence>
<dbReference type="PANTHER" id="PTHR40980">
    <property type="entry name" value="PLUG DOMAIN-CONTAINING PROTEIN"/>
    <property type="match status" value="1"/>
</dbReference>
<dbReference type="Pfam" id="PF14905">
    <property type="entry name" value="OMP_b-brl_3"/>
    <property type="match status" value="1"/>
</dbReference>
<dbReference type="RefSeq" id="WP_093098696.1">
    <property type="nucleotide sequence ID" value="NZ_FNGK01000003.1"/>
</dbReference>
<dbReference type="InterPro" id="IPR036942">
    <property type="entry name" value="Beta-barrel_TonB_sf"/>
</dbReference>
<gene>
    <name evidence="5" type="ORF">SAMEA4412673_00849</name>
</gene>
<dbReference type="Proteomes" id="UP000215355">
    <property type="component" value="Chromosome 1"/>
</dbReference>
<comment type="subcellular location">
    <subcellularLocation>
        <location evidence="1">Cell outer membrane</location>
    </subcellularLocation>
</comment>
<dbReference type="KEGG" id="smiz:4412673_00849"/>